<organism evidence="1 2">
    <name type="scientific">Hypholoma sublateritium (strain FD-334 SS-4)</name>
    <dbReference type="NCBI Taxonomy" id="945553"/>
    <lineage>
        <taxon>Eukaryota</taxon>
        <taxon>Fungi</taxon>
        <taxon>Dikarya</taxon>
        <taxon>Basidiomycota</taxon>
        <taxon>Agaricomycotina</taxon>
        <taxon>Agaricomycetes</taxon>
        <taxon>Agaricomycetidae</taxon>
        <taxon>Agaricales</taxon>
        <taxon>Agaricineae</taxon>
        <taxon>Strophariaceae</taxon>
        <taxon>Hypholoma</taxon>
    </lineage>
</organism>
<reference evidence="2" key="1">
    <citation type="submission" date="2014-04" db="EMBL/GenBank/DDBJ databases">
        <title>Evolutionary Origins and Diversification of the Mycorrhizal Mutualists.</title>
        <authorList>
            <consortium name="DOE Joint Genome Institute"/>
            <consortium name="Mycorrhizal Genomics Consortium"/>
            <person name="Kohler A."/>
            <person name="Kuo A."/>
            <person name="Nagy L.G."/>
            <person name="Floudas D."/>
            <person name="Copeland A."/>
            <person name="Barry K.W."/>
            <person name="Cichocki N."/>
            <person name="Veneault-Fourrey C."/>
            <person name="LaButti K."/>
            <person name="Lindquist E.A."/>
            <person name="Lipzen A."/>
            <person name="Lundell T."/>
            <person name="Morin E."/>
            <person name="Murat C."/>
            <person name="Riley R."/>
            <person name="Ohm R."/>
            <person name="Sun H."/>
            <person name="Tunlid A."/>
            <person name="Henrissat B."/>
            <person name="Grigoriev I.V."/>
            <person name="Hibbett D.S."/>
            <person name="Martin F."/>
        </authorList>
    </citation>
    <scope>NUCLEOTIDE SEQUENCE [LARGE SCALE GENOMIC DNA]</scope>
    <source>
        <strain evidence="2">FD-334 SS-4</strain>
    </source>
</reference>
<protein>
    <submittedName>
        <fullName evidence="1">Uncharacterized protein</fullName>
    </submittedName>
</protein>
<dbReference type="EMBL" id="KN817519">
    <property type="protein sequence ID" value="KJA29471.1"/>
    <property type="molecule type" value="Genomic_DNA"/>
</dbReference>
<evidence type="ECO:0000313" key="1">
    <source>
        <dbReference type="EMBL" id="KJA29471.1"/>
    </source>
</evidence>
<dbReference type="AlphaFoldDB" id="A0A0D2PMD0"/>
<keyword evidence="2" id="KW-1185">Reference proteome</keyword>
<sequence length="287" mass="32117">MLKYEKRCSRIPWHPAHSAYVHARSFSLLSRPGYQSHCSIYWSGDSGVGDARTRKYDTLLKGDLSLLLDSLHSPNHGPEFFGFDAGDNFRGGLKYTKLDPSVISALDRTLSKGTNINTLEIYSKTATNVGFIQNTPRIVALDSMGMDDSFDAADLLHLEDDPIHRARFQACTRLRKMHFTLVNSVAALPEVINTVINIAGCLQILHIQFAAKYTHYVEAPPNSQFPFHLLVNLTSLHISRSEGFDAVLPFLPILDICTFPPVSRASTFGYQVIGTVWFFGLHRYPSL</sequence>
<accession>A0A0D2PMD0</accession>
<dbReference type="Proteomes" id="UP000054270">
    <property type="component" value="Unassembled WGS sequence"/>
</dbReference>
<proteinExistence type="predicted"/>
<gene>
    <name evidence="1" type="ORF">HYPSUDRAFT_522124</name>
</gene>
<evidence type="ECO:0000313" key="2">
    <source>
        <dbReference type="Proteomes" id="UP000054270"/>
    </source>
</evidence>
<name>A0A0D2PMD0_HYPSF</name>